<dbReference type="GO" id="GO:0000976">
    <property type="term" value="F:transcription cis-regulatory region binding"/>
    <property type="evidence" value="ECO:0007669"/>
    <property type="project" value="TreeGrafter"/>
</dbReference>
<evidence type="ECO:0000256" key="4">
    <source>
        <dbReference type="PROSITE-ProRule" id="PRU00335"/>
    </source>
</evidence>
<feature type="compositionally biased region" description="Polar residues" evidence="5">
    <location>
        <begin position="1"/>
        <end position="11"/>
    </location>
</feature>
<keyword evidence="2 4" id="KW-0238">DNA-binding</keyword>
<reference evidence="7" key="1">
    <citation type="submission" date="2020-02" db="EMBL/GenBank/DDBJ databases">
        <authorList>
            <person name="Meier V. D."/>
        </authorList>
    </citation>
    <scope>NUCLEOTIDE SEQUENCE</scope>
    <source>
        <strain evidence="7">AVDCRST_MAG67</strain>
    </source>
</reference>
<dbReference type="PROSITE" id="PS50977">
    <property type="entry name" value="HTH_TETR_2"/>
    <property type="match status" value="1"/>
</dbReference>
<gene>
    <name evidence="7" type="ORF">AVDCRST_MAG67-2395</name>
</gene>
<evidence type="ECO:0000256" key="2">
    <source>
        <dbReference type="ARBA" id="ARBA00023125"/>
    </source>
</evidence>
<dbReference type="SUPFAM" id="SSF46689">
    <property type="entry name" value="Homeodomain-like"/>
    <property type="match status" value="1"/>
</dbReference>
<dbReference type="AlphaFoldDB" id="A0A6J4SUA7"/>
<dbReference type="InterPro" id="IPR050109">
    <property type="entry name" value="HTH-type_TetR-like_transc_reg"/>
</dbReference>
<dbReference type="SUPFAM" id="SSF48498">
    <property type="entry name" value="Tetracyclin repressor-like, C-terminal domain"/>
    <property type="match status" value="1"/>
</dbReference>
<dbReference type="InterPro" id="IPR036271">
    <property type="entry name" value="Tet_transcr_reg_TetR-rel_C_sf"/>
</dbReference>
<proteinExistence type="predicted"/>
<organism evidence="7">
    <name type="scientific">uncultured Solirubrobacteraceae bacterium</name>
    <dbReference type="NCBI Taxonomy" id="1162706"/>
    <lineage>
        <taxon>Bacteria</taxon>
        <taxon>Bacillati</taxon>
        <taxon>Actinomycetota</taxon>
        <taxon>Thermoleophilia</taxon>
        <taxon>Solirubrobacterales</taxon>
        <taxon>Solirubrobacteraceae</taxon>
        <taxon>environmental samples</taxon>
    </lineage>
</organism>
<dbReference type="GO" id="GO:0003700">
    <property type="term" value="F:DNA-binding transcription factor activity"/>
    <property type="evidence" value="ECO:0007669"/>
    <property type="project" value="TreeGrafter"/>
</dbReference>
<protein>
    <recommendedName>
        <fullName evidence="6">HTH tetR-type domain-containing protein</fullName>
    </recommendedName>
</protein>
<evidence type="ECO:0000313" key="7">
    <source>
        <dbReference type="EMBL" id="CAA9505577.1"/>
    </source>
</evidence>
<keyword evidence="3" id="KW-0804">Transcription</keyword>
<evidence type="ECO:0000259" key="6">
    <source>
        <dbReference type="PROSITE" id="PS50977"/>
    </source>
</evidence>
<feature type="DNA-binding region" description="H-T-H motif" evidence="4">
    <location>
        <begin position="47"/>
        <end position="66"/>
    </location>
</feature>
<dbReference type="Pfam" id="PF17939">
    <property type="entry name" value="TetR_C_30"/>
    <property type="match status" value="1"/>
</dbReference>
<accession>A0A6J4SUA7</accession>
<evidence type="ECO:0000256" key="3">
    <source>
        <dbReference type="ARBA" id="ARBA00023163"/>
    </source>
</evidence>
<dbReference type="Gene3D" id="1.10.357.10">
    <property type="entry name" value="Tetracycline Repressor, domain 2"/>
    <property type="match status" value="1"/>
</dbReference>
<sequence length="185" mass="19543">MPTVSTTSRSQAPAAVDARTEAGARTRRRLVEAAQDLIAERGESAIRLRDLTTLAQANVAAVHYHFGSLSTLLATAATEAVDQIIDAQVHEVQALPPDATLHEIAGAYVRPMIQALSGPWSRGRPYVGVLARVAADPPDELRDWAAAATARAHDSLIRRLRTVLPGCPMTSCYSASSASAASSCC</sequence>
<dbReference type="InterPro" id="IPR041586">
    <property type="entry name" value="PsrA_TetR_C"/>
</dbReference>
<dbReference type="InterPro" id="IPR001647">
    <property type="entry name" value="HTH_TetR"/>
</dbReference>
<name>A0A6J4SUA7_9ACTN</name>
<keyword evidence="1" id="KW-0805">Transcription regulation</keyword>
<feature type="region of interest" description="Disordered" evidence="5">
    <location>
        <begin position="1"/>
        <end position="22"/>
    </location>
</feature>
<feature type="domain" description="HTH tetR-type" evidence="6">
    <location>
        <begin position="24"/>
        <end position="84"/>
    </location>
</feature>
<dbReference type="PANTHER" id="PTHR30055:SF234">
    <property type="entry name" value="HTH-TYPE TRANSCRIPTIONAL REGULATOR BETI"/>
    <property type="match status" value="1"/>
</dbReference>
<evidence type="ECO:0000256" key="5">
    <source>
        <dbReference type="SAM" id="MobiDB-lite"/>
    </source>
</evidence>
<dbReference type="EMBL" id="CADCVQ010000094">
    <property type="protein sequence ID" value="CAA9505577.1"/>
    <property type="molecule type" value="Genomic_DNA"/>
</dbReference>
<evidence type="ECO:0000256" key="1">
    <source>
        <dbReference type="ARBA" id="ARBA00023015"/>
    </source>
</evidence>
<dbReference type="InterPro" id="IPR009057">
    <property type="entry name" value="Homeodomain-like_sf"/>
</dbReference>
<dbReference type="PANTHER" id="PTHR30055">
    <property type="entry name" value="HTH-TYPE TRANSCRIPTIONAL REGULATOR RUTR"/>
    <property type="match status" value="1"/>
</dbReference>